<protein>
    <submittedName>
        <fullName evidence="1">Uncharacterized protein</fullName>
    </submittedName>
</protein>
<accession>A0ABT4C318</accession>
<dbReference type="Proteomes" id="UP001069145">
    <property type="component" value="Unassembled WGS sequence"/>
</dbReference>
<proteinExistence type="predicted"/>
<keyword evidence="2" id="KW-1185">Reference proteome</keyword>
<comment type="caution">
    <text evidence="1">The sequence shown here is derived from an EMBL/GenBank/DDBJ whole genome shotgun (WGS) entry which is preliminary data.</text>
</comment>
<evidence type="ECO:0000313" key="1">
    <source>
        <dbReference type="EMBL" id="MCY3052802.1"/>
    </source>
</evidence>
<reference evidence="1" key="1">
    <citation type="submission" date="2022-09" db="EMBL/GenBank/DDBJ databases">
        <title>Aerococcus urinae taxonomy study.</title>
        <authorList>
            <person name="Christensen J."/>
            <person name="Senneby E."/>
        </authorList>
    </citation>
    <scope>NUCLEOTIDE SEQUENCE</scope>
    <source>
        <strain evidence="1">NLD-066-U95</strain>
    </source>
</reference>
<gene>
    <name evidence="1" type="ORF">ODY43_02270</name>
</gene>
<organism evidence="1 2">
    <name type="scientific">Aerococcus urinae</name>
    <dbReference type="NCBI Taxonomy" id="1376"/>
    <lineage>
        <taxon>Bacteria</taxon>
        <taxon>Bacillati</taxon>
        <taxon>Bacillota</taxon>
        <taxon>Bacilli</taxon>
        <taxon>Lactobacillales</taxon>
        <taxon>Aerococcaceae</taxon>
        <taxon>Aerococcus</taxon>
    </lineage>
</organism>
<dbReference type="RefSeq" id="WP_195851553.1">
    <property type="nucleotide sequence ID" value="NZ_CAJHLF010000004.1"/>
</dbReference>
<dbReference type="EMBL" id="JAOTML010000002">
    <property type="protein sequence ID" value="MCY3052802.1"/>
    <property type="molecule type" value="Genomic_DNA"/>
</dbReference>
<name>A0ABT4C318_9LACT</name>
<evidence type="ECO:0000313" key="2">
    <source>
        <dbReference type="Proteomes" id="UP001069145"/>
    </source>
</evidence>
<sequence length="48" mass="5582">MQRCYSFLLSPSELQTVRTAKAYDPIFHIACWFMANDQLQSSTPAHNY</sequence>